<dbReference type="EMBL" id="JAZDWU010000006">
    <property type="protein sequence ID" value="KAK9997813.1"/>
    <property type="molecule type" value="Genomic_DNA"/>
</dbReference>
<evidence type="ECO:0000313" key="2">
    <source>
        <dbReference type="EMBL" id="KAK9997813.1"/>
    </source>
</evidence>
<dbReference type="Proteomes" id="UP001459277">
    <property type="component" value="Unassembled WGS sequence"/>
</dbReference>
<dbReference type="InterPro" id="IPR005162">
    <property type="entry name" value="Retrotrans_gag_dom"/>
</dbReference>
<dbReference type="AlphaFoldDB" id="A0AAW2CJA3"/>
<proteinExistence type="predicted"/>
<accession>A0AAW2CJA3</accession>
<evidence type="ECO:0000259" key="1">
    <source>
        <dbReference type="Pfam" id="PF03732"/>
    </source>
</evidence>
<gene>
    <name evidence="2" type="ORF">SO802_017416</name>
</gene>
<feature type="domain" description="Retrotransposon gag" evidence="1">
    <location>
        <begin position="61"/>
        <end position="142"/>
    </location>
</feature>
<keyword evidence="3" id="KW-1185">Reference proteome</keyword>
<dbReference type="PANTHER" id="PTHR33223">
    <property type="entry name" value="CCHC-TYPE DOMAIN-CONTAINING PROTEIN"/>
    <property type="match status" value="1"/>
</dbReference>
<dbReference type="Pfam" id="PF03732">
    <property type="entry name" value="Retrotrans_gag"/>
    <property type="match status" value="1"/>
</dbReference>
<protein>
    <recommendedName>
        <fullName evidence="1">Retrotransposon gag domain-containing protein</fullName>
    </recommendedName>
</protein>
<comment type="caution">
    <text evidence="2">The sequence shown here is derived from an EMBL/GenBank/DDBJ whole genome shotgun (WGS) entry which is preliminary data.</text>
</comment>
<organism evidence="2 3">
    <name type="scientific">Lithocarpus litseifolius</name>
    <dbReference type="NCBI Taxonomy" id="425828"/>
    <lineage>
        <taxon>Eukaryota</taxon>
        <taxon>Viridiplantae</taxon>
        <taxon>Streptophyta</taxon>
        <taxon>Embryophyta</taxon>
        <taxon>Tracheophyta</taxon>
        <taxon>Spermatophyta</taxon>
        <taxon>Magnoliopsida</taxon>
        <taxon>eudicotyledons</taxon>
        <taxon>Gunneridae</taxon>
        <taxon>Pentapetalae</taxon>
        <taxon>rosids</taxon>
        <taxon>fabids</taxon>
        <taxon>Fagales</taxon>
        <taxon>Fagaceae</taxon>
        <taxon>Lithocarpus</taxon>
    </lineage>
</organism>
<name>A0AAW2CJA3_9ROSI</name>
<evidence type="ECO:0000313" key="3">
    <source>
        <dbReference type="Proteomes" id="UP001459277"/>
    </source>
</evidence>
<sequence length="189" mass="21974">MRGISPEKSIVETVAMKEKMEKIFDAKKFDGTGDLNQHVRRYISKAEMKGLDEKQTLHAFPLTLTRGVSRWYYSLNPSKTKVWNELVELFMDQFIFNTMIDVTLRDLETTKQGVGETFFEYMTRWKGKASKMPNEKYQINMIIKKLLLAYNSRLLSSPISSFGKLRDCGIRIEDAINTGLFDKNCKNYV</sequence>
<dbReference type="PANTHER" id="PTHR33223:SF8">
    <property type="entry name" value="OS04G0172440 PROTEIN"/>
    <property type="match status" value="1"/>
</dbReference>
<reference evidence="2 3" key="1">
    <citation type="submission" date="2024-01" db="EMBL/GenBank/DDBJ databases">
        <title>A telomere-to-telomere, gap-free genome of sweet tea (Lithocarpus litseifolius).</title>
        <authorList>
            <person name="Zhou J."/>
        </authorList>
    </citation>
    <scope>NUCLEOTIDE SEQUENCE [LARGE SCALE GENOMIC DNA]</scope>
    <source>
        <strain evidence="2">Zhou-2022a</strain>
        <tissue evidence="2">Leaf</tissue>
    </source>
</reference>